<gene>
    <name evidence="4" type="ORF">NOX80_06515</name>
</gene>
<dbReference type="RefSeq" id="WP_256552503.1">
    <property type="nucleotide sequence ID" value="NZ_CP101751.1"/>
</dbReference>
<dbReference type="PANTHER" id="PTHR33446:SF2">
    <property type="entry name" value="PROTEIN TONB"/>
    <property type="match status" value="1"/>
</dbReference>
<feature type="region of interest" description="Disordered" evidence="1">
    <location>
        <begin position="79"/>
        <end position="166"/>
    </location>
</feature>
<proteinExistence type="predicted"/>
<evidence type="ECO:0000313" key="4">
    <source>
        <dbReference type="EMBL" id="UUC46850.1"/>
    </source>
</evidence>
<dbReference type="Proteomes" id="UP001059844">
    <property type="component" value="Chromosome"/>
</dbReference>
<feature type="domain" description="TonB C-terminal" evidence="3">
    <location>
        <begin position="211"/>
        <end position="269"/>
    </location>
</feature>
<dbReference type="PANTHER" id="PTHR33446">
    <property type="entry name" value="PROTEIN TONB-RELATED"/>
    <property type="match status" value="1"/>
</dbReference>
<reference evidence="4" key="1">
    <citation type="submission" date="2022-07" db="EMBL/GenBank/DDBJ databases">
        <title>Isolation, identification, and degradation of a PFOSA degrading strain from sewage treatment plant.</title>
        <authorList>
            <person name="Zhang L."/>
            <person name="Huo Y."/>
        </authorList>
    </citation>
    <scope>NUCLEOTIDE SEQUENCE</scope>
    <source>
        <strain evidence="4">C1</strain>
    </source>
</reference>
<evidence type="ECO:0000256" key="2">
    <source>
        <dbReference type="SAM" id="Phobius"/>
    </source>
</evidence>
<accession>A0ABY5IX46</accession>
<dbReference type="InterPro" id="IPR051045">
    <property type="entry name" value="TonB-dependent_transducer"/>
</dbReference>
<evidence type="ECO:0000256" key="1">
    <source>
        <dbReference type="SAM" id="MobiDB-lite"/>
    </source>
</evidence>
<dbReference type="EMBL" id="CP101751">
    <property type="protein sequence ID" value="UUC46850.1"/>
    <property type="molecule type" value="Genomic_DNA"/>
</dbReference>
<dbReference type="SUPFAM" id="SSF74653">
    <property type="entry name" value="TolA/TonB C-terminal domain"/>
    <property type="match status" value="1"/>
</dbReference>
<feature type="compositionally biased region" description="Basic and acidic residues" evidence="1">
    <location>
        <begin position="141"/>
        <end position="156"/>
    </location>
</feature>
<evidence type="ECO:0000259" key="3">
    <source>
        <dbReference type="Pfam" id="PF03544"/>
    </source>
</evidence>
<sequence>MSRLNIFKKGWIDMVFEGRNKSYGAYQLRSENPKTTTRALAIGILLFGSAVSAPLVTSYLSDKLGAKKKENLDKVIETALLPPPPKNDEVLPPPPPPEPPKSVNDQVKFPPPKVVDKKLVRDEDPPTVKDLETADPGQKNVKGDKDAGDILIDKPAGDGPKGSDIVEENPNKIYMAVEVAPEFPGGMAGFNKYVQRNFRAPDVDEGVKVLRVIVGFVVEKDGSLTDIKVLRDPGYGMGKEAIRMLQNAPKWKPGVQNGRSVRVAYNLPITIQVGE</sequence>
<keyword evidence="2" id="KW-1133">Transmembrane helix</keyword>
<dbReference type="InterPro" id="IPR037682">
    <property type="entry name" value="TonB_C"/>
</dbReference>
<protein>
    <submittedName>
        <fullName evidence="4">Energy transducer TonB</fullName>
    </submittedName>
</protein>
<feature type="compositionally biased region" description="Pro residues" evidence="1">
    <location>
        <begin position="81"/>
        <end position="100"/>
    </location>
</feature>
<feature type="transmembrane region" description="Helical" evidence="2">
    <location>
        <begin position="39"/>
        <end position="60"/>
    </location>
</feature>
<dbReference type="Pfam" id="PF03544">
    <property type="entry name" value="TonB_C"/>
    <property type="match status" value="1"/>
</dbReference>
<keyword evidence="2" id="KW-0472">Membrane</keyword>
<organism evidence="4 5">
    <name type="scientific">Flavobacterium cerinum</name>
    <dbReference type="NCBI Taxonomy" id="2502784"/>
    <lineage>
        <taxon>Bacteria</taxon>
        <taxon>Pseudomonadati</taxon>
        <taxon>Bacteroidota</taxon>
        <taxon>Flavobacteriia</taxon>
        <taxon>Flavobacteriales</taxon>
        <taxon>Flavobacteriaceae</taxon>
        <taxon>Flavobacterium</taxon>
    </lineage>
</organism>
<keyword evidence="5" id="KW-1185">Reference proteome</keyword>
<evidence type="ECO:0000313" key="5">
    <source>
        <dbReference type="Proteomes" id="UP001059844"/>
    </source>
</evidence>
<name>A0ABY5IX46_9FLAO</name>
<feature type="compositionally biased region" description="Basic and acidic residues" evidence="1">
    <location>
        <begin position="114"/>
        <end position="132"/>
    </location>
</feature>
<dbReference type="Gene3D" id="3.30.1150.10">
    <property type="match status" value="1"/>
</dbReference>
<keyword evidence="2" id="KW-0812">Transmembrane</keyword>